<dbReference type="GO" id="GO:0003968">
    <property type="term" value="F:RNA-directed RNA polymerase activity"/>
    <property type="evidence" value="ECO:0007669"/>
    <property type="project" value="UniProtKB-KW"/>
</dbReference>
<keyword evidence="10" id="KW-0808">Transferase</keyword>
<dbReference type="GO" id="GO:0039694">
    <property type="term" value="P:viral RNA genome replication"/>
    <property type="evidence" value="ECO:0007669"/>
    <property type="project" value="InterPro"/>
</dbReference>
<keyword evidence="19" id="KW-1195">Viral transcription</keyword>
<evidence type="ECO:0000256" key="15">
    <source>
        <dbReference type="ARBA" id="ARBA00022995"/>
    </source>
</evidence>
<keyword evidence="9" id="KW-0945">Host-virus interaction</keyword>
<evidence type="ECO:0000256" key="5">
    <source>
        <dbReference type="ARBA" id="ARBA00020035"/>
    </source>
</evidence>
<evidence type="ECO:0000256" key="12">
    <source>
        <dbReference type="ARBA" id="ARBA00022731"/>
    </source>
</evidence>
<accession>U5JB25</accession>
<dbReference type="GO" id="GO:0019083">
    <property type="term" value="P:viral transcription"/>
    <property type="evidence" value="ECO:0007669"/>
    <property type="project" value="UniProtKB-KW"/>
</dbReference>
<dbReference type="GO" id="GO:0030430">
    <property type="term" value="C:host cell cytoplasm"/>
    <property type="evidence" value="ECO:0007669"/>
    <property type="project" value="UniProtKB-SubCell"/>
</dbReference>
<feature type="non-terminal residue" evidence="22">
    <location>
        <position position="1"/>
    </location>
</feature>
<evidence type="ECO:0000256" key="9">
    <source>
        <dbReference type="ARBA" id="ARBA00022581"/>
    </source>
</evidence>
<evidence type="ECO:0000259" key="21">
    <source>
        <dbReference type="PROSITE" id="PS50525"/>
    </source>
</evidence>
<keyword evidence="15" id="KW-1190">Host gene expression shutoff by virus</keyword>
<comment type="function">
    <text evidence="1">RNA-dependent RNA polymerase which is responsible for replication and transcription of virus RNA segments. The transcription of viral mRNAs occurs by a unique mechanism called cap-snatching. 5' methylated caps of cellular mRNAs are cleaved after 10-13 nucleotides by PA. In turn, these short capped RNAs are used as primers by PB1 for transcription of viral mRNAs. During virus replication, PB1 initiates RNA synthesis and copy vRNA into complementary RNA (cRNA) which in turn serves as a template for the production of more vRNAs.</text>
</comment>
<keyword evidence="8" id="KW-1048">Host nucleus</keyword>
<keyword evidence="17" id="KW-1035">Host cytoplasm</keyword>
<feature type="non-terminal residue" evidence="22">
    <location>
        <position position="195"/>
    </location>
</feature>
<keyword evidence="6" id="KW-0696">RNA-directed RNA polymerase</keyword>
<dbReference type="GO" id="GO:0039523">
    <property type="term" value="P:symbiont-mediated suppression of host mRNA transcription via inhibition of RNA polymerase II activity"/>
    <property type="evidence" value="ECO:0007669"/>
    <property type="project" value="UniProtKB-KW"/>
</dbReference>
<keyword evidence="14" id="KW-0693">Viral RNA replication</keyword>
<keyword evidence="16" id="KW-1104">Inhibition of host RNA polymerase II by virus</keyword>
<evidence type="ECO:0000256" key="14">
    <source>
        <dbReference type="ARBA" id="ARBA00022953"/>
    </source>
</evidence>
<dbReference type="Pfam" id="PF00602">
    <property type="entry name" value="Flu_PB1"/>
    <property type="match status" value="1"/>
</dbReference>
<feature type="transmembrane region" description="Helical" evidence="20">
    <location>
        <begin position="141"/>
        <end position="161"/>
    </location>
</feature>
<keyword evidence="12" id="KW-1191">Eukaryotic host transcription shutoff by virus</keyword>
<keyword evidence="7" id="KW-0597">Phosphoprotein</keyword>
<evidence type="ECO:0000256" key="1">
    <source>
        <dbReference type="ARBA" id="ARBA00002148"/>
    </source>
</evidence>
<evidence type="ECO:0000256" key="6">
    <source>
        <dbReference type="ARBA" id="ARBA00022484"/>
    </source>
</evidence>
<reference evidence="22" key="1">
    <citation type="journal article" date="2013" name="World J Virol">
        <title>Evolution of an avian H5N1 influenza A virus escape mutant.</title>
        <authorList>
            <person name="Hassanin K.M.A."/>
            <person name="Abdel-Moneim A.S."/>
        </authorList>
    </citation>
    <scope>NUCLEOTIDE SEQUENCE</scope>
    <source>
        <strain evidence="22">A/chicken/Egypt/F10/2009</strain>
    </source>
</reference>
<dbReference type="GO" id="GO:0039657">
    <property type="term" value="P:symbiont-mediated suppression of host gene expression"/>
    <property type="evidence" value="ECO:0007669"/>
    <property type="project" value="UniProtKB-KW"/>
</dbReference>
<dbReference type="EMBL" id="KC815946">
    <property type="protein sequence ID" value="AGJ73013.1"/>
    <property type="molecule type" value="Viral_cRNA"/>
</dbReference>
<keyword evidence="11" id="KW-0548">Nucleotidyltransferase</keyword>
<comment type="subcellular location">
    <subcellularLocation>
        <location evidence="3">Host cytoplasm</location>
    </subcellularLocation>
    <subcellularLocation>
        <location evidence="2">Host nucleus</location>
    </subcellularLocation>
</comment>
<dbReference type="GO" id="GO:0000166">
    <property type="term" value="F:nucleotide binding"/>
    <property type="evidence" value="ECO:0007669"/>
    <property type="project" value="UniProtKB-KW"/>
</dbReference>
<evidence type="ECO:0000256" key="11">
    <source>
        <dbReference type="ARBA" id="ARBA00022695"/>
    </source>
</evidence>
<feature type="domain" description="RdRp catalytic" evidence="21">
    <location>
        <begin position="21"/>
        <end position="195"/>
    </location>
</feature>
<evidence type="ECO:0000256" key="13">
    <source>
        <dbReference type="ARBA" id="ARBA00022741"/>
    </source>
</evidence>
<gene>
    <name evidence="22" type="primary">PB1</name>
</gene>
<evidence type="ECO:0000256" key="10">
    <source>
        <dbReference type="ARBA" id="ARBA00022679"/>
    </source>
</evidence>
<protein>
    <recommendedName>
        <fullName evidence="5">RNA-directed RNA polymerase catalytic subunit</fullName>
        <ecNumber evidence="4">2.7.7.48</ecNumber>
    </recommendedName>
</protein>
<evidence type="ECO:0000256" key="19">
    <source>
        <dbReference type="ARBA" id="ARBA00023314"/>
    </source>
</evidence>
<evidence type="ECO:0000256" key="20">
    <source>
        <dbReference type="SAM" id="Phobius"/>
    </source>
</evidence>
<evidence type="ECO:0000256" key="8">
    <source>
        <dbReference type="ARBA" id="ARBA00022562"/>
    </source>
</evidence>
<dbReference type="GO" id="GO:0042025">
    <property type="term" value="C:host cell nucleus"/>
    <property type="evidence" value="ECO:0007669"/>
    <property type="project" value="UniProtKB-SubCell"/>
</dbReference>
<evidence type="ECO:0000256" key="3">
    <source>
        <dbReference type="ARBA" id="ARBA00004192"/>
    </source>
</evidence>
<dbReference type="GO" id="GO:0003723">
    <property type="term" value="F:RNA binding"/>
    <property type="evidence" value="ECO:0007669"/>
    <property type="project" value="InterPro"/>
</dbReference>
<keyword evidence="20" id="KW-1133">Transmembrane helix</keyword>
<evidence type="ECO:0000256" key="16">
    <source>
        <dbReference type="ARBA" id="ARBA00023103"/>
    </source>
</evidence>
<organism evidence="22">
    <name type="scientific">Influenza A virus</name>
    <name type="common">A/chicken/Egypt/F10/2009(H5N1)</name>
    <dbReference type="NCBI Taxonomy" id="986701"/>
    <lineage>
        <taxon>Viruses</taxon>
        <taxon>Riboviria</taxon>
        <taxon>Orthornavirae</taxon>
        <taxon>Negarnaviricota</taxon>
        <taxon>Polyploviricotina</taxon>
        <taxon>Insthoviricetes</taxon>
        <taxon>Articulavirales</taxon>
        <taxon>Orthomyxoviridae</taxon>
        <taxon>Alphainfluenzavirus</taxon>
        <taxon>Alphainfluenzavirus influenzae</taxon>
        <taxon>Influenza A virus</taxon>
    </lineage>
</organism>
<evidence type="ECO:0000256" key="2">
    <source>
        <dbReference type="ARBA" id="ARBA00004147"/>
    </source>
</evidence>
<proteinExistence type="predicted"/>
<evidence type="ECO:0000256" key="17">
    <source>
        <dbReference type="ARBA" id="ARBA00023200"/>
    </source>
</evidence>
<evidence type="ECO:0000256" key="18">
    <source>
        <dbReference type="ARBA" id="ARBA00023247"/>
    </source>
</evidence>
<keyword evidence="20" id="KW-0812">Transmembrane</keyword>
<evidence type="ECO:0000256" key="4">
    <source>
        <dbReference type="ARBA" id="ARBA00012494"/>
    </source>
</evidence>
<dbReference type="InterPro" id="IPR001407">
    <property type="entry name" value="RNA_pol_PB1_influenza"/>
</dbReference>
<name>U5JB25_IH5N1</name>
<keyword evidence="18" id="KW-1262">Eukaryotic host gene expression shutoff by virus</keyword>
<keyword evidence="13" id="KW-0547">Nucleotide-binding</keyword>
<keyword evidence="20" id="KW-0472">Membrane</keyword>
<evidence type="ECO:0000256" key="7">
    <source>
        <dbReference type="ARBA" id="ARBA00022553"/>
    </source>
</evidence>
<dbReference type="InterPro" id="IPR007099">
    <property type="entry name" value="RNA-dir_pol_NSvirus"/>
</dbReference>
<dbReference type="PROSITE" id="PS50525">
    <property type="entry name" value="RDRP_SSRNA_NEG_SEG"/>
    <property type="match status" value="1"/>
</dbReference>
<dbReference type="EC" id="2.7.7.48" evidence="4"/>
<evidence type="ECO:0000313" key="22">
    <source>
        <dbReference type="EMBL" id="AGJ73013.1"/>
    </source>
</evidence>
<sequence>LEQSGLPVGGNEKKAKLANVVRKMMTNSQDTELSFTITGDNTKWNENQNPRMFLAMITYITRNQPEWFRNVLSIAPIMFSNKMARLGRGYMFESKSMKLRTQIPAEMLANIDLKYFNELTKKKIEKIRPLLIDGTASLSPGMMMGMFNMLSTVLGVSILNLGQKKYTKTTYWWDGLQSSDDFALIVNAPDHEGNL</sequence>